<dbReference type="KEGG" id="age:AA314_09360"/>
<proteinExistence type="predicted"/>
<sequence length="468" mass="51403">MNFMRGLLAARSHLAFLLGLAIALLIVQGVRRMTGEPGTGGGEREVAVRGFEQELKLPDKLYPLRPTGAQLTEAEQRWARSAWSYFEKNTQPATGLVNSVDGYPSTTLWDTGSYLMGLLGAEALGIVNRAEADRRLTQVLGSLEKLPLCDGKLPNKAYNTLTLEMVDYANNPRPDCIGWSAIDVARIGVPFNVLAWERPEFTPQVRRILTRWGLQHAAANGALQGTDRPKSGQLVRVQEGRFGYEQYAGKSLFLLGLPVGVAMDYKAFIELSPVEGQLIAHDRRKPEEHEGTHNAVLSEPYILEGVEFGLDAVTLPLARSVLYAQQKRFEKTGKLTAVSEDQLDRDPRFIYSSVISGDKPWAVFTPDGRDAENLRILSTKTLIGWGVLFDGNYPAQLLAAVDEMVTDSGLYAGKYEQDGSLNRVLTANTNGIILEVLAYRVHGPWLPGARQQRPATGGRGDEAPTEGV</sequence>
<name>A0AAC8QI35_9BACT</name>
<dbReference type="RefSeq" id="WP_047860681.1">
    <property type="nucleotide sequence ID" value="NZ_CP011509.1"/>
</dbReference>
<dbReference type="Pfam" id="PF11329">
    <property type="entry name" value="DUF3131"/>
    <property type="match status" value="1"/>
</dbReference>
<organism evidence="3 4">
    <name type="scientific">Archangium gephyra</name>
    <dbReference type="NCBI Taxonomy" id="48"/>
    <lineage>
        <taxon>Bacteria</taxon>
        <taxon>Pseudomonadati</taxon>
        <taxon>Myxococcota</taxon>
        <taxon>Myxococcia</taxon>
        <taxon>Myxococcales</taxon>
        <taxon>Cystobacterineae</taxon>
        <taxon>Archangiaceae</taxon>
        <taxon>Archangium</taxon>
    </lineage>
</organism>
<dbReference type="AlphaFoldDB" id="A0AAC8QI35"/>
<dbReference type="EMBL" id="CP011509">
    <property type="protein sequence ID" value="AKJ07734.1"/>
    <property type="molecule type" value="Genomic_DNA"/>
</dbReference>
<gene>
    <name evidence="3" type="ORF">AA314_09360</name>
</gene>
<reference evidence="3 4" key="1">
    <citation type="submission" date="2015-05" db="EMBL/GenBank/DDBJ databases">
        <title>Genome assembly of Archangium gephyra DSM 2261.</title>
        <authorList>
            <person name="Sharma G."/>
            <person name="Subramanian S."/>
        </authorList>
    </citation>
    <scope>NUCLEOTIDE SEQUENCE [LARGE SCALE GENOMIC DNA]</scope>
    <source>
        <strain evidence="3 4">DSM 2261</strain>
    </source>
</reference>
<evidence type="ECO:0000313" key="4">
    <source>
        <dbReference type="Proteomes" id="UP000035579"/>
    </source>
</evidence>
<evidence type="ECO:0000259" key="2">
    <source>
        <dbReference type="Pfam" id="PF11329"/>
    </source>
</evidence>
<evidence type="ECO:0000313" key="3">
    <source>
        <dbReference type="EMBL" id="AKJ07734.1"/>
    </source>
</evidence>
<evidence type="ECO:0000256" key="1">
    <source>
        <dbReference type="SAM" id="MobiDB-lite"/>
    </source>
</evidence>
<dbReference type="Gene3D" id="1.50.10.140">
    <property type="match status" value="1"/>
</dbReference>
<feature type="region of interest" description="Disordered" evidence="1">
    <location>
        <begin position="448"/>
        <end position="468"/>
    </location>
</feature>
<protein>
    <recommendedName>
        <fullName evidence="2">DUF3131 domain-containing protein</fullName>
    </recommendedName>
</protein>
<dbReference type="InterPro" id="IPR021478">
    <property type="entry name" value="DUF3131"/>
</dbReference>
<accession>A0AAC8QI35</accession>
<feature type="domain" description="DUF3131" evidence="2">
    <location>
        <begin position="77"/>
        <end position="442"/>
    </location>
</feature>
<dbReference type="Proteomes" id="UP000035579">
    <property type="component" value="Chromosome"/>
</dbReference>